<organism evidence="4 5">
    <name type="scientific">Marasmius crinis-equi</name>
    <dbReference type="NCBI Taxonomy" id="585013"/>
    <lineage>
        <taxon>Eukaryota</taxon>
        <taxon>Fungi</taxon>
        <taxon>Dikarya</taxon>
        <taxon>Basidiomycota</taxon>
        <taxon>Agaricomycotina</taxon>
        <taxon>Agaricomycetes</taxon>
        <taxon>Agaricomycetidae</taxon>
        <taxon>Agaricales</taxon>
        <taxon>Marasmiineae</taxon>
        <taxon>Marasmiaceae</taxon>
        <taxon>Marasmius</taxon>
    </lineage>
</organism>
<dbReference type="PRINTS" id="PR00412">
    <property type="entry name" value="EPOXHYDRLASE"/>
</dbReference>
<comment type="similarity">
    <text evidence="2">Belongs to the AB hydrolase superfamily. Epoxide hydrolase family.</text>
</comment>
<proteinExistence type="inferred from homology"/>
<feature type="domain" description="AB hydrolase-1" evidence="3">
    <location>
        <begin position="5"/>
        <end position="106"/>
    </location>
</feature>
<dbReference type="InterPro" id="IPR029058">
    <property type="entry name" value="AB_hydrolase_fold"/>
</dbReference>
<keyword evidence="1" id="KW-0378">Hydrolase</keyword>
<evidence type="ECO:0000313" key="4">
    <source>
        <dbReference type="EMBL" id="KAL0574465.1"/>
    </source>
</evidence>
<dbReference type="InterPro" id="IPR000073">
    <property type="entry name" value="AB_hydrolase_1"/>
</dbReference>
<gene>
    <name evidence="4" type="ORF">V5O48_007479</name>
</gene>
<keyword evidence="5" id="KW-1185">Reference proteome</keyword>
<name>A0ABR3FGL7_9AGAR</name>
<comment type="caution">
    <text evidence="4">The sequence shown here is derived from an EMBL/GenBank/DDBJ whole genome shotgun (WGS) entry which is preliminary data.</text>
</comment>
<reference evidence="4 5" key="1">
    <citation type="submission" date="2024-02" db="EMBL/GenBank/DDBJ databases">
        <title>A draft genome for the cacao thread blight pathogen Marasmius crinis-equi.</title>
        <authorList>
            <person name="Cohen S.P."/>
            <person name="Baruah I.K."/>
            <person name="Amoako-Attah I."/>
            <person name="Bukari Y."/>
            <person name="Meinhardt L.W."/>
            <person name="Bailey B.A."/>
        </authorList>
    </citation>
    <scope>NUCLEOTIDE SEQUENCE [LARGE SCALE GENOMIC DNA]</scope>
    <source>
        <strain evidence="4 5">GH-76</strain>
    </source>
</reference>
<evidence type="ECO:0000259" key="3">
    <source>
        <dbReference type="Pfam" id="PF00561"/>
    </source>
</evidence>
<protein>
    <recommendedName>
        <fullName evidence="3">AB hydrolase-1 domain-containing protein</fullName>
    </recommendedName>
</protein>
<dbReference type="SUPFAM" id="SSF53474">
    <property type="entry name" value="alpha/beta-Hydrolases"/>
    <property type="match status" value="1"/>
</dbReference>
<dbReference type="InterPro" id="IPR000639">
    <property type="entry name" value="Epox_hydrolase-like"/>
</dbReference>
<evidence type="ECO:0000313" key="5">
    <source>
        <dbReference type="Proteomes" id="UP001465976"/>
    </source>
</evidence>
<dbReference type="Proteomes" id="UP001465976">
    <property type="component" value="Unassembled WGS sequence"/>
</dbReference>
<sequence length="233" mass="26269">MEVPFFKEKGYGLIVPDTLGYGGSAKPLDPTLYKMDGIARDIIDIMDAEKIAQAIIIGHDWGSAFASRIVQVFPERVLAFAVLAIGYQVLDSQFDFDKILKFTKEKLGYEIYGYWKFLDEEDSAKLCEDNEKRIQSEELLKGGLAAPTCYYKAILRYAKELGQGTTAEECKTNKPAFIGAASEDYIGVAALNIQQTKAYCENLTVREFQANHWVQLQRPNELNKELEAWLEGL</sequence>
<evidence type="ECO:0000256" key="2">
    <source>
        <dbReference type="ARBA" id="ARBA00038334"/>
    </source>
</evidence>
<dbReference type="EMBL" id="JBAHYK010000394">
    <property type="protein sequence ID" value="KAL0574465.1"/>
    <property type="molecule type" value="Genomic_DNA"/>
</dbReference>
<accession>A0ABR3FGL7</accession>
<dbReference type="Pfam" id="PF00561">
    <property type="entry name" value="Abhydrolase_1"/>
    <property type="match status" value="1"/>
</dbReference>
<dbReference type="Gene3D" id="3.40.50.1820">
    <property type="entry name" value="alpha/beta hydrolase"/>
    <property type="match status" value="1"/>
</dbReference>
<evidence type="ECO:0000256" key="1">
    <source>
        <dbReference type="ARBA" id="ARBA00022801"/>
    </source>
</evidence>
<dbReference type="PANTHER" id="PTHR43329">
    <property type="entry name" value="EPOXIDE HYDROLASE"/>
    <property type="match status" value="1"/>
</dbReference>